<sequence>MTRWLVFKSIIYIYVELYFEGGLMNNYVVNCRCIDVFSKYHLKILNENTL</sequence>
<reference evidence="1 2" key="1">
    <citation type="submission" date="2018-06" db="EMBL/GenBank/DDBJ databases">
        <authorList>
            <consortium name="Pathogen Informatics"/>
            <person name="Doyle S."/>
        </authorList>
    </citation>
    <scope>NUCLEOTIDE SEQUENCE [LARGE SCALE GENOMIC DNA]</scope>
    <source>
        <strain evidence="1 2">NCTC11532</strain>
    </source>
</reference>
<name>A0A378LUE7_9GAMM</name>
<evidence type="ECO:0000313" key="1">
    <source>
        <dbReference type="EMBL" id="STY30758.1"/>
    </source>
</evidence>
<protein>
    <submittedName>
        <fullName evidence="1">Uncharacterized protein</fullName>
    </submittedName>
</protein>
<gene>
    <name evidence="1" type="ORF">NCTC11532_02547</name>
</gene>
<keyword evidence="2" id="KW-1185">Reference proteome</keyword>
<dbReference type="EMBL" id="UGPB01000001">
    <property type="protein sequence ID" value="STY30758.1"/>
    <property type="molecule type" value="Genomic_DNA"/>
</dbReference>
<dbReference type="STRING" id="1122170.GCA_000701265_02509"/>
<proteinExistence type="predicted"/>
<accession>A0A378LUE7</accession>
<dbReference type="Proteomes" id="UP000255297">
    <property type="component" value="Unassembled WGS sequence"/>
</dbReference>
<organism evidence="1 2">
    <name type="scientific">Legionella wadsworthii</name>
    <dbReference type="NCBI Taxonomy" id="28088"/>
    <lineage>
        <taxon>Bacteria</taxon>
        <taxon>Pseudomonadati</taxon>
        <taxon>Pseudomonadota</taxon>
        <taxon>Gammaproteobacteria</taxon>
        <taxon>Legionellales</taxon>
        <taxon>Legionellaceae</taxon>
        <taxon>Legionella</taxon>
    </lineage>
</organism>
<evidence type="ECO:0000313" key="2">
    <source>
        <dbReference type="Proteomes" id="UP000255297"/>
    </source>
</evidence>
<dbReference type="AlphaFoldDB" id="A0A378LUE7"/>